<protein>
    <recommendedName>
        <fullName evidence="3 8">Histidinol-phosphatase</fullName>
        <shortName evidence="8">HolPase</shortName>
        <ecNumber evidence="3 8">3.1.3.15</ecNumber>
    </recommendedName>
</protein>
<dbReference type="EC" id="3.1.3.15" evidence="3 8"/>
<evidence type="ECO:0000256" key="4">
    <source>
        <dbReference type="ARBA" id="ARBA00022605"/>
    </source>
</evidence>
<proteinExistence type="inferred from homology"/>
<comment type="catalytic activity">
    <reaction evidence="7 8">
        <text>L-histidinol phosphate + H2O = L-histidinol + phosphate</text>
        <dbReference type="Rhea" id="RHEA:14465"/>
        <dbReference type="ChEBI" id="CHEBI:15377"/>
        <dbReference type="ChEBI" id="CHEBI:43474"/>
        <dbReference type="ChEBI" id="CHEBI:57699"/>
        <dbReference type="ChEBI" id="CHEBI:57980"/>
        <dbReference type="EC" id="3.1.3.15"/>
    </reaction>
</comment>
<name>A0A1F7S5K0_9BACT</name>
<dbReference type="EMBL" id="MGDD01000023">
    <property type="protein sequence ID" value="OGL49066.1"/>
    <property type="molecule type" value="Genomic_DNA"/>
</dbReference>
<dbReference type="InterPro" id="IPR010140">
    <property type="entry name" value="Histidinol_P_phosphatase_HisJ"/>
</dbReference>
<comment type="similarity">
    <text evidence="2 8">Belongs to the PHP hydrolase family. HisK subfamily.</text>
</comment>
<evidence type="ECO:0000256" key="8">
    <source>
        <dbReference type="RuleBase" id="RU366003"/>
    </source>
</evidence>
<evidence type="ECO:0000313" key="10">
    <source>
        <dbReference type="EMBL" id="OGL49066.1"/>
    </source>
</evidence>
<keyword evidence="4 8" id="KW-0028">Amino-acid biosynthesis</keyword>
<accession>A0A1F7S5K0</accession>
<dbReference type="CDD" id="cd12110">
    <property type="entry name" value="PHP_HisPPase_Hisj_like"/>
    <property type="match status" value="1"/>
</dbReference>
<evidence type="ECO:0000256" key="7">
    <source>
        <dbReference type="ARBA" id="ARBA00049158"/>
    </source>
</evidence>
<dbReference type="GO" id="GO:0000105">
    <property type="term" value="P:L-histidine biosynthetic process"/>
    <property type="evidence" value="ECO:0007669"/>
    <property type="project" value="UniProtKB-UniRule"/>
</dbReference>
<comment type="pathway">
    <text evidence="1 8">Amino-acid biosynthesis; L-histidine biosynthesis; L-histidine from 5-phospho-alpha-D-ribose 1-diphosphate: step 8/9.</text>
</comment>
<evidence type="ECO:0000256" key="3">
    <source>
        <dbReference type="ARBA" id="ARBA00013085"/>
    </source>
</evidence>
<feature type="domain" description="PHP" evidence="9">
    <location>
        <begin position="6"/>
        <end position="209"/>
    </location>
</feature>
<reference evidence="10 11" key="1">
    <citation type="journal article" date="2016" name="Nat. Commun.">
        <title>Thousands of microbial genomes shed light on interconnected biogeochemical processes in an aquifer system.</title>
        <authorList>
            <person name="Anantharaman K."/>
            <person name="Brown C.T."/>
            <person name="Hug L.A."/>
            <person name="Sharon I."/>
            <person name="Castelle C.J."/>
            <person name="Probst A.J."/>
            <person name="Thomas B.C."/>
            <person name="Singh A."/>
            <person name="Wilkins M.J."/>
            <person name="Karaoz U."/>
            <person name="Brodie E.L."/>
            <person name="Williams K.H."/>
            <person name="Hubbard S.S."/>
            <person name="Banfield J.F."/>
        </authorList>
    </citation>
    <scope>NUCLEOTIDE SEQUENCE [LARGE SCALE GENOMIC DNA]</scope>
</reference>
<dbReference type="AlphaFoldDB" id="A0A1F7S5K0"/>
<dbReference type="GO" id="GO:0005737">
    <property type="term" value="C:cytoplasm"/>
    <property type="evidence" value="ECO:0007669"/>
    <property type="project" value="TreeGrafter"/>
</dbReference>
<keyword evidence="6 8" id="KW-0368">Histidine biosynthesis</keyword>
<dbReference type="InterPro" id="IPR016195">
    <property type="entry name" value="Pol/histidinol_Pase-like"/>
</dbReference>
<dbReference type="NCBIfam" id="NF005996">
    <property type="entry name" value="PRK08123.1"/>
    <property type="match status" value="1"/>
</dbReference>
<dbReference type="NCBIfam" id="TIGR01856">
    <property type="entry name" value="hisJ_fam"/>
    <property type="match status" value="1"/>
</dbReference>
<evidence type="ECO:0000256" key="5">
    <source>
        <dbReference type="ARBA" id="ARBA00022801"/>
    </source>
</evidence>
<dbReference type="Pfam" id="PF02811">
    <property type="entry name" value="PHP"/>
    <property type="match status" value="1"/>
</dbReference>
<dbReference type="Gene3D" id="3.20.20.140">
    <property type="entry name" value="Metal-dependent hydrolases"/>
    <property type="match status" value="1"/>
</dbReference>
<evidence type="ECO:0000256" key="2">
    <source>
        <dbReference type="ARBA" id="ARBA00009152"/>
    </source>
</evidence>
<evidence type="ECO:0000256" key="6">
    <source>
        <dbReference type="ARBA" id="ARBA00023102"/>
    </source>
</evidence>
<keyword evidence="5 8" id="KW-0378">Hydrolase</keyword>
<organism evidence="10 11">
    <name type="scientific">Candidatus Schekmanbacteria bacterium RBG_13_48_7</name>
    <dbReference type="NCBI Taxonomy" id="1817878"/>
    <lineage>
        <taxon>Bacteria</taxon>
        <taxon>Candidatus Schekmaniibacteriota</taxon>
    </lineage>
</organism>
<dbReference type="PANTHER" id="PTHR21039:SF0">
    <property type="entry name" value="HISTIDINOL-PHOSPHATASE"/>
    <property type="match status" value="1"/>
</dbReference>
<comment type="caution">
    <text evidence="10">The sequence shown here is derived from an EMBL/GenBank/DDBJ whole genome shotgun (WGS) entry which is preliminary data.</text>
</comment>
<dbReference type="InterPro" id="IPR004013">
    <property type="entry name" value="PHP_dom"/>
</dbReference>
<dbReference type="SUPFAM" id="SSF89550">
    <property type="entry name" value="PHP domain-like"/>
    <property type="match status" value="1"/>
</dbReference>
<gene>
    <name evidence="10" type="ORF">A2161_17075</name>
</gene>
<dbReference type="PANTHER" id="PTHR21039">
    <property type="entry name" value="HISTIDINOL PHOSPHATASE-RELATED"/>
    <property type="match status" value="1"/>
</dbReference>
<dbReference type="UniPathway" id="UPA00031">
    <property type="reaction ID" value="UER00013"/>
</dbReference>
<evidence type="ECO:0000313" key="11">
    <source>
        <dbReference type="Proteomes" id="UP000179266"/>
    </source>
</evidence>
<evidence type="ECO:0000259" key="9">
    <source>
        <dbReference type="Pfam" id="PF02811"/>
    </source>
</evidence>
<dbReference type="Proteomes" id="UP000179266">
    <property type="component" value="Unassembled WGS sequence"/>
</dbReference>
<sequence length="281" mass="32093">MVTSNFHTHSVFCDGKGTIINFIETAIEKEMTVLGFSSHAPLPFSTDWAMDSGDLMSYCQSVKFLQAKYADRINLFLGLEIDYIPGVISPADTKFKKYDLDYTIGSVHFVGYSKNNEHWGIDNTKEIFESGLRELYQDDSKKAVQEYYRLVCEMVQNASPSVIGHLDIIKKFNSENIHFNESDTWYRDAVMETLNVISASKCIMEINTSGLHKSASHEQYPSSWILKESLNLNIPIVINADAHKPEQLMQSFPETVNRLLEIGYTEHRVMDLNGWKSRPLQ</sequence>
<dbReference type="GO" id="GO:0004401">
    <property type="term" value="F:histidinol-phosphatase activity"/>
    <property type="evidence" value="ECO:0007669"/>
    <property type="project" value="UniProtKB-UniRule"/>
</dbReference>
<evidence type="ECO:0000256" key="1">
    <source>
        <dbReference type="ARBA" id="ARBA00004970"/>
    </source>
</evidence>